<evidence type="ECO:0000313" key="2">
    <source>
        <dbReference type="Proteomes" id="UP000190897"/>
    </source>
</evidence>
<gene>
    <name evidence="1" type="ORF">SAMN05660293_00667</name>
</gene>
<dbReference type="Pfam" id="PF01019">
    <property type="entry name" value="G_glu_transpept"/>
    <property type="match status" value="1"/>
</dbReference>
<reference evidence="2" key="1">
    <citation type="submission" date="2017-02" db="EMBL/GenBank/DDBJ databases">
        <authorList>
            <person name="Varghese N."/>
            <person name="Submissions S."/>
        </authorList>
    </citation>
    <scope>NUCLEOTIDE SEQUENCE [LARGE SCALE GENOMIC DNA]</scope>
    <source>
        <strain evidence="2">DSM 22270</strain>
    </source>
</reference>
<keyword evidence="2" id="KW-1185">Reference proteome</keyword>
<dbReference type="PRINTS" id="PR01210">
    <property type="entry name" value="GGTRANSPTASE"/>
</dbReference>
<dbReference type="AlphaFoldDB" id="A0A1T5BWK5"/>
<accession>A0A1T5BWK5</accession>
<sequence length="689" mass="75889">MNVDVSNNVDGENNVNGATIADVSNNVDSSNKNIKGRGSARGKCLNCVEDDVGIADHPSPRPEPATFMKINFLFNSLILAIATFTANGQSFNNFPVTTQKPPLHAKHWIGITGKPMAATAGAMIFSKGGNAIDASCAMLAATCTMWDVLSWGGETQALIYNPKTKKVIAINAMGVAPTGATAGFFKNKGMKYPPEYGPLAATTPGTAGGLMTMLAEYGSMSLKEVLAPAMQLAEGYPIEAQTANAIERDKGEIKKWPYSTKVFLPHLGSKREAPDAGEIFVQKDLLATLQKLVDTEQEALKKGKNRKEAIYAAYDRFYKGDIAKEIARGTQEQGGLITEQDMANWKVKIEEPLMTSYRGIDVYKMQQWTQGPVLLQTLNMLENFDLKSMGYNSSRYVHTLYQTMNLAFADRDFYYGDPAFAPEEPMKGLLSKEYAKERIKQINWETNDAKALPGDPYPFEGKKNPYADQIKSWGNFHASLNRNANGLNEKYMEEFTAGTTSVEAADEEGWVVSITPSGGWVPACIAGNTGVGLSQRMQSFVLDAKENPFNVVEPGKRPRVTLTPSLALKDGRPFLSFAKQAGDEQDQLLLQFFLNVVEFGMTVQEATEAPSFKTLQMYASFGAHEKQPGGLILNQVMPDWSRKELSRMGYKLYYQPRTSGPINAIYFDWQHKSFWGGSSNHGEDYGIGW</sequence>
<dbReference type="Gene3D" id="3.60.20.40">
    <property type="match status" value="1"/>
</dbReference>
<dbReference type="InterPro" id="IPR029055">
    <property type="entry name" value="Ntn_hydrolases_N"/>
</dbReference>
<dbReference type="Proteomes" id="UP000190897">
    <property type="component" value="Unassembled WGS sequence"/>
</dbReference>
<dbReference type="InterPro" id="IPR043137">
    <property type="entry name" value="GGT_ssub_C"/>
</dbReference>
<dbReference type="EMBL" id="FUZA01000001">
    <property type="protein sequence ID" value="SKB51521.1"/>
    <property type="molecule type" value="Genomic_DNA"/>
</dbReference>
<dbReference type="SUPFAM" id="SSF56235">
    <property type="entry name" value="N-terminal nucleophile aminohydrolases (Ntn hydrolases)"/>
    <property type="match status" value="1"/>
</dbReference>
<dbReference type="InterPro" id="IPR043138">
    <property type="entry name" value="GGT_lsub"/>
</dbReference>
<evidence type="ECO:0000313" key="1">
    <source>
        <dbReference type="EMBL" id="SKB51521.1"/>
    </source>
</evidence>
<name>A0A1T5BWK5_9BACT</name>
<protein>
    <submittedName>
        <fullName evidence="1">Gamma-glutamyltranspeptidase / glutathione hydrolase</fullName>
    </submittedName>
</protein>
<dbReference type="PANTHER" id="PTHR43881:SF1">
    <property type="entry name" value="GAMMA-GLUTAMYLTRANSPEPTIDASE (AFU_ORTHOLOGUE AFUA_4G13580)"/>
    <property type="match status" value="1"/>
</dbReference>
<dbReference type="InterPro" id="IPR052896">
    <property type="entry name" value="GGT-like_enzyme"/>
</dbReference>
<dbReference type="GO" id="GO:0016787">
    <property type="term" value="F:hydrolase activity"/>
    <property type="evidence" value="ECO:0007669"/>
    <property type="project" value="UniProtKB-KW"/>
</dbReference>
<dbReference type="STRING" id="651661.SAMN05660293_00667"/>
<dbReference type="PANTHER" id="PTHR43881">
    <property type="entry name" value="GAMMA-GLUTAMYLTRANSPEPTIDASE (AFU_ORTHOLOGUE AFUA_4G13580)"/>
    <property type="match status" value="1"/>
</dbReference>
<keyword evidence="1" id="KW-0378">Hydrolase</keyword>
<dbReference type="Gene3D" id="1.10.246.130">
    <property type="match status" value="1"/>
</dbReference>
<proteinExistence type="predicted"/>
<organism evidence="1 2">
    <name type="scientific">Dyadobacter psychrophilus</name>
    <dbReference type="NCBI Taxonomy" id="651661"/>
    <lineage>
        <taxon>Bacteria</taxon>
        <taxon>Pseudomonadati</taxon>
        <taxon>Bacteroidota</taxon>
        <taxon>Cytophagia</taxon>
        <taxon>Cytophagales</taxon>
        <taxon>Spirosomataceae</taxon>
        <taxon>Dyadobacter</taxon>
    </lineage>
</organism>